<proteinExistence type="predicted"/>
<comment type="caution">
    <text evidence="2">The sequence shown here is derived from an EMBL/GenBank/DDBJ whole genome shotgun (WGS) entry which is preliminary data.</text>
</comment>
<dbReference type="Proteomes" id="UP001165343">
    <property type="component" value="Unassembled WGS sequence"/>
</dbReference>
<sequence>MAARTIAVSQPAGVSRKIPVRQITSSDLKQSLSDGWRDFMEMRGDIIFLALLYPLIGIVAAIATLGGPLVPLFLPIAAGIGLLGPVVAVGFYEMARRRELGLHSNWPHFLDVRKRPSFDEIASVAGLLLTIFALWLLAAGVLYVALFGWVEPASTGQFLREVFTTERGWALILIGGIVGGVFGVIVLAVSVVSMPMLVDCNTTASSAVRTSIRAARANPGVTLRWGIIVATLLVLGSIPLFIGLAVVLPWLGYSTWHLYTRLLDRSAIPARKRTS</sequence>
<feature type="transmembrane region" description="Helical" evidence="1">
    <location>
        <begin position="72"/>
        <end position="92"/>
    </location>
</feature>
<feature type="transmembrane region" description="Helical" evidence="1">
    <location>
        <begin position="225"/>
        <end position="251"/>
    </location>
</feature>
<gene>
    <name evidence="2" type="ORF">LZ519_04030</name>
</gene>
<keyword evidence="3" id="KW-1185">Reference proteome</keyword>
<organism evidence="2 3">
    <name type="scientific">Sphingomonas anseongensis</name>
    <dbReference type="NCBI Taxonomy" id="2908207"/>
    <lineage>
        <taxon>Bacteria</taxon>
        <taxon>Pseudomonadati</taxon>
        <taxon>Pseudomonadota</taxon>
        <taxon>Alphaproteobacteria</taxon>
        <taxon>Sphingomonadales</taxon>
        <taxon>Sphingomonadaceae</taxon>
        <taxon>Sphingomonas</taxon>
    </lineage>
</organism>
<evidence type="ECO:0000313" key="3">
    <source>
        <dbReference type="Proteomes" id="UP001165343"/>
    </source>
</evidence>
<keyword evidence="1" id="KW-0812">Transmembrane</keyword>
<dbReference type="EMBL" id="JAMGBC010000001">
    <property type="protein sequence ID" value="MCL6678486.1"/>
    <property type="molecule type" value="Genomic_DNA"/>
</dbReference>
<dbReference type="RefSeq" id="WP_249867436.1">
    <property type="nucleotide sequence ID" value="NZ_JAMGBC010000001.1"/>
</dbReference>
<evidence type="ECO:0000256" key="1">
    <source>
        <dbReference type="SAM" id="Phobius"/>
    </source>
</evidence>
<feature type="transmembrane region" description="Helical" evidence="1">
    <location>
        <begin position="169"/>
        <end position="192"/>
    </location>
</feature>
<keyword evidence="1" id="KW-0472">Membrane</keyword>
<feature type="transmembrane region" description="Helical" evidence="1">
    <location>
        <begin position="121"/>
        <end position="149"/>
    </location>
</feature>
<dbReference type="InterPro" id="IPR018692">
    <property type="entry name" value="DUF2189"/>
</dbReference>
<evidence type="ECO:0000313" key="2">
    <source>
        <dbReference type="EMBL" id="MCL6678486.1"/>
    </source>
</evidence>
<accession>A0ABT0RE09</accession>
<reference evidence="2" key="1">
    <citation type="submission" date="2022-05" db="EMBL/GenBank/DDBJ databases">
        <authorList>
            <person name="Jo J.-H."/>
            <person name="Im W.-T."/>
        </authorList>
    </citation>
    <scope>NUCLEOTIDE SEQUENCE</scope>
    <source>
        <strain evidence="2">RG327</strain>
    </source>
</reference>
<feature type="transmembrane region" description="Helical" evidence="1">
    <location>
        <begin position="46"/>
        <end position="66"/>
    </location>
</feature>
<protein>
    <submittedName>
        <fullName evidence="2">DUF2189 domain-containing protein</fullName>
    </submittedName>
</protein>
<dbReference type="Pfam" id="PF09955">
    <property type="entry name" value="DUF2189"/>
    <property type="match status" value="1"/>
</dbReference>
<keyword evidence="1" id="KW-1133">Transmembrane helix</keyword>
<name>A0ABT0RE09_9SPHN</name>